<name>A0A9N8VS67_9GLOM</name>
<evidence type="ECO:0000256" key="2">
    <source>
        <dbReference type="ARBA" id="ARBA00004286"/>
    </source>
</evidence>
<feature type="compositionally biased region" description="Low complexity" evidence="11">
    <location>
        <begin position="21"/>
        <end position="30"/>
    </location>
</feature>
<evidence type="ECO:0000256" key="10">
    <source>
        <dbReference type="SAM" id="Coils"/>
    </source>
</evidence>
<feature type="domain" description="RecF/RecN/SMC N-terminal" evidence="12">
    <location>
        <begin position="70"/>
        <end position="1050"/>
    </location>
</feature>
<dbReference type="PANTHER" id="PTHR45916:SF1">
    <property type="entry name" value="STRUCTURAL MAINTENANCE OF CHROMOSOMES PROTEIN 5"/>
    <property type="match status" value="1"/>
</dbReference>
<dbReference type="GO" id="GO:0030915">
    <property type="term" value="C:Smc5-Smc6 complex"/>
    <property type="evidence" value="ECO:0007669"/>
    <property type="project" value="TreeGrafter"/>
</dbReference>
<evidence type="ECO:0000256" key="8">
    <source>
        <dbReference type="ARBA" id="ARBA00023054"/>
    </source>
</evidence>
<dbReference type="EMBL" id="CAJVPS010000202">
    <property type="protein sequence ID" value="CAG8464491.1"/>
    <property type="molecule type" value="Genomic_DNA"/>
</dbReference>
<dbReference type="PANTHER" id="PTHR45916">
    <property type="entry name" value="STRUCTURAL MAINTENANCE OF CHROMOSOMES PROTEIN 5"/>
    <property type="match status" value="1"/>
</dbReference>
<evidence type="ECO:0000256" key="9">
    <source>
        <dbReference type="ARBA" id="ARBA00023242"/>
    </source>
</evidence>
<dbReference type="GO" id="GO:0003697">
    <property type="term" value="F:single-stranded DNA binding"/>
    <property type="evidence" value="ECO:0007669"/>
    <property type="project" value="TreeGrafter"/>
</dbReference>
<dbReference type="Proteomes" id="UP000789508">
    <property type="component" value="Unassembled WGS sequence"/>
</dbReference>
<evidence type="ECO:0000256" key="7">
    <source>
        <dbReference type="ARBA" id="ARBA00022840"/>
    </source>
</evidence>
<evidence type="ECO:0000259" key="12">
    <source>
        <dbReference type="Pfam" id="PF02463"/>
    </source>
</evidence>
<keyword evidence="6" id="KW-0547">Nucleotide-binding</keyword>
<feature type="coiled-coil region" evidence="10">
    <location>
        <begin position="246"/>
        <end position="273"/>
    </location>
</feature>
<keyword evidence="9" id="KW-0539">Nucleus</keyword>
<evidence type="ECO:0000256" key="1">
    <source>
        <dbReference type="ARBA" id="ARBA00004123"/>
    </source>
</evidence>
<dbReference type="OrthoDB" id="10254973at2759"/>
<keyword evidence="8 10" id="KW-0175">Coiled coil</keyword>
<dbReference type="InterPro" id="IPR027417">
    <property type="entry name" value="P-loop_NTPase"/>
</dbReference>
<dbReference type="SUPFAM" id="SSF52540">
    <property type="entry name" value="P-loop containing nucleoside triphosphate hydrolases"/>
    <property type="match status" value="2"/>
</dbReference>
<dbReference type="GO" id="GO:0000724">
    <property type="term" value="P:double-strand break repair via homologous recombination"/>
    <property type="evidence" value="ECO:0007669"/>
    <property type="project" value="TreeGrafter"/>
</dbReference>
<evidence type="ECO:0000256" key="6">
    <source>
        <dbReference type="ARBA" id="ARBA00022741"/>
    </source>
</evidence>
<evidence type="ECO:0000256" key="11">
    <source>
        <dbReference type="SAM" id="MobiDB-lite"/>
    </source>
</evidence>
<sequence>MAPKKRIEESEEEVLDSQAESSTSFISDISNNSNSSNKRLRLNDEGESVVPLFTGEIARQPEDGYLYGSIVRVQLKNFVTYDFVEFFPGPNLNMIVGPNGTGKSTIVCAIALGLGWNTSLLGRAKEISDFIKHGADIAEIEIELKCPEKNVVINRKIKKENNSTPWKINGQKATHREVNKRIAELNIQVDNLCQFLPQDKVNEFAQLSPSELLIQTQKAVGERNLIEYHQKLIKLREEEKSLLMSSKADREQMENLEKRNSVLERDVMRFQQREAILKNVRLFEMKIPYARYSVAKDEYTEAKKEYQSAHAHYNSLIQENEPVKHRREELEKAEKTSSLERKNLYDQYVKTTRQIELCANKLEQMKQIRLLKRDEKERNKRIARLQAEIAELESIVNGPPPAIDTSGIQRRLEQVDNRIRELRNSVDELQLKQEEHVDVRNNFLLQRENFIKELRQIVDVTERRLRSIQQIDHATFQGYQWVQTNKSSFRKEVLLPWLTINIRDMQYVDVIESALNMGTIKTFVCQTKEDYQTLTREVVDRLRIRINVVCFDHKQMNDFYPPVPSGQLRDYGFDCYVLDQIEGPEAVLIAICQMSGIHSIPIAKNDIDHRLVESSRKFKNYFVGDTLFKISWSRYGQKLAQSMTSRIKPASLLRDSIDVEQKQQLEHRLRNIDLKLEEVERVLRDFNEEESTSRREFDELRGRRENLVEERRKAQAALKNFERQKLTLETTKVNLQNELSKPSSTIDNGQKLKQELRQIARKRAQLFLEYKETLDEGIKLFSTRNLAALKHYQITAEIHALVRETQEKDDSVREARRLFTIADTLLKERKEKAKKLYEIAENAIKDLSDEEKVEFQELTKGMSLDELEEALANEKAKADLHYATNPQVIQQYNERLAEIRNLKSRVESLDTRLAELSSEMKTTRENWEPKLNQLVTQISQRFSESFERIGCAGEVRISTHEDYDKWGIEILVRFRDNEQLHVLTAQRQSGGERSVSTIMYLMSLQELAKAPFRVVDEINQGMDPRNERLVHSQMVETACRPNTSQYFLITPKLLPDLEYHDRMKILCINNGEWIPEKIDYKGYIQNKIQSKGT</sequence>
<dbReference type="GO" id="GO:0005634">
    <property type="term" value="C:nucleus"/>
    <property type="evidence" value="ECO:0007669"/>
    <property type="project" value="UniProtKB-SubCell"/>
</dbReference>
<feature type="coiled-coil region" evidence="10">
    <location>
        <begin position="662"/>
        <end position="738"/>
    </location>
</feature>
<dbReference type="GO" id="GO:0005524">
    <property type="term" value="F:ATP binding"/>
    <property type="evidence" value="ECO:0007669"/>
    <property type="project" value="UniProtKB-KW"/>
</dbReference>
<evidence type="ECO:0000256" key="3">
    <source>
        <dbReference type="ARBA" id="ARBA00010171"/>
    </source>
</evidence>
<feature type="coiled-coil region" evidence="10">
    <location>
        <begin position="830"/>
        <end position="926"/>
    </location>
</feature>
<comment type="caution">
    <text evidence="13">The sequence shown here is derived from an EMBL/GenBank/DDBJ whole genome shotgun (WGS) entry which is preliminary data.</text>
</comment>
<dbReference type="Pfam" id="PF02463">
    <property type="entry name" value="SMC_N"/>
    <property type="match status" value="1"/>
</dbReference>
<evidence type="ECO:0000256" key="5">
    <source>
        <dbReference type="ARBA" id="ARBA00022454"/>
    </source>
</evidence>
<dbReference type="FunFam" id="3.40.50.300:FF:001301">
    <property type="entry name" value="Structural maintenance of chromosomes 5"/>
    <property type="match status" value="1"/>
</dbReference>
<comment type="similarity">
    <text evidence="3">Belongs to the SMC family. SMC5 subfamily.</text>
</comment>
<dbReference type="InterPro" id="IPR003395">
    <property type="entry name" value="RecF/RecN/SMC_N"/>
</dbReference>
<reference evidence="13" key="1">
    <citation type="submission" date="2021-06" db="EMBL/GenBank/DDBJ databases">
        <authorList>
            <person name="Kallberg Y."/>
            <person name="Tangrot J."/>
            <person name="Rosling A."/>
        </authorList>
    </citation>
    <scope>NUCLEOTIDE SEQUENCE</scope>
    <source>
        <strain evidence="13">FL130A</strain>
    </source>
</reference>
<comment type="subcellular location">
    <subcellularLocation>
        <location evidence="2">Chromosome</location>
    </subcellularLocation>
    <subcellularLocation>
        <location evidence="1">Nucleus</location>
    </subcellularLocation>
</comment>
<proteinExistence type="inferred from homology"/>
<organism evidence="13 14">
    <name type="scientific">Ambispora leptoticha</name>
    <dbReference type="NCBI Taxonomy" id="144679"/>
    <lineage>
        <taxon>Eukaryota</taxon>
        <taxon>Fungi</taxon>
        <taxon>Fungi incertae sedis</taxon>
        <taxon>Mucoromycota</taxon>
        <taxon>Glomeromycotina</taxon>
        <taxon>Glomeromycetes</taxon>
        <taxon>Archaeosporales</taxon>
        <taxon>Ambisporaceae</taxon>
        <taxon>Ambispora</taxon>
    </lineage>
</organism>
<feature type="coiled-coil region" evidence="10">
    <location>
        <begin position="368"/>
        <end position="471"/>
    </location>
</feature>
<dbReference type="AlphaFoldDB" id="A0A9N8VS67"/>
<keyword evidence="7" id="KW-0067">ATP-binding</keyword>
<dbReference type="Gene3D" id="3.40.50.300">
    <property type="entry name" value="P-loop containing nucleotide triphosphate hydrolases"/>
    <property type="match status" value="2"/>
</dbReference>
<evidence type="ECO:0000313" key="14">
    <source>
        <dbReference type="Proteomes" id="UP000789508"/>
    </source>
</evidence>
<protein>
    <recommendedName>
        <fullName evidence="4">Structural maintenance of chromosomes protein 5</fullName>
    </recommendedName>
</protein>
<keyword evidence="5" id="KW-0158">Chromosome</keyword>
<evidence type="ECO:0000313" key="13">
    <source>
        <dbReference type="EMBL" id="CAG8464491.1"/>
    </source>
</evidence>
<feature type="region of interest" description="Disordered" evidence="11">
    <location>
        <begin position="1"/>
        <end position="30"/>
    </location>
</feature>
<keyword evidence="14" id="KW-1185">Reference proteome</keyword>
<gene>
    <name evidence="13" type="ORF">ALEPTO_LOCUS1706</name>
</gene>
<evidence type="ECO:0000256" key="4">
    <source>
        <dbReference type="ARBA" id="ARBA00018687"/>
    </source>
</evidence>
<accession>A0A9N8VS67</accession>